<proteinExistence type="inferred from homology"/>
<evidence type="ECO:0000256" key="6">
    <source>
        <dbReference type="RuleBase" id="RU368027"/>
    </source>
</evidence>
<comment type="caution">
    <text evidence="9">The sequence shown here is derived from an EMBL/GenBank/DDBJ whole genome shotgun (WGS) entry which is preliminary data.</text>
</comment>
<reference evidence="9" key="1">
    <citation type="journal article" date="2023" name="Insect Mol. Biol.">
        <title>Genome sequencing provides insights into the evolution of gene families encoding plant cell wall-degrading enzymes in longhorned beetles.</title>
        <authorList>
            <person name="Shin N.R."/>
            <person name="Okamura Y."/>
            <person name="Kirsch R."/>
            <person name="Pauchet Y."/>
        </authorList>
    </citation>
    <scope>NUCLEOTIDE SEQUENCE</scope>
    <source>
        <strain evidence="9">MMC_N1</strain>
    </source>
</reference>
<comment type="subunit">
    <text evidence="6">Associates with 90S and pre-40S pre-ribosomal particles.</text>
</comment>
<feature type="region of interest" description="Disordered" evidence="8">
    <location>
        <begin position="1"/>
        <end position="22"/>
    </location>
</feature>
<evidence type="ECO:0000256" key="1">
    <source>
        <dbReference type="ARBA" id="ARBA00004604"/>
    </source>
</evidence>
<dbReference type="PANTHER" id="PTHR21738">
    <property type="entry name" value="RIBOSOMAL RNA PROCESSING PROTEIN 36 HOMOLOG"/>
    <property type="match status" value="1"/>
</dbReference>
<sequence>MSQELNNSNILPAKRSFPRDPRFDPLCGQFDDNTFKANYSFINDIRQKEKKQLEKELKNCTDERKKTIMFLLQRMDNQLREAKKKTIEDKKKV</sequence>
<comment type="subcellular location">
    <subcellularLocation>
        <location evidence="1 6">Nucleus</location>
        <location evidence="1 6">Nucleolus</location>
    </subcellularLocation>
</comment>
<name>A0ABQ9IPK2_9CUCU</name>
<keyword evidence="3 6" id="KW-0690">Ribosome biogenesis</keyword>
<dbReference type="InterPro" id="IPR009292">
    <property type="entry name" value="RRP36"/>
</dbReference>
<evidence type="ECO:0000256" key="8">
    <source>
        <dbReference type="SAM" id="MobiDB-lite"/>
    </source>
</evidence>
<organism evidence="9 10">
    <name type="scientific">Molorchus minor</name>
    <dbReference type="NCBI Taxonomy" id="1323400"/>
    <lineage>
        <taxon>Eukaryota</taxon>
        <taxon>Metazoa</taxon>
        <taxon>Ecdysozoa</taxon>
        <taxon>Arthropoda</taxon>
        <taxon>Hexapoda</taxon>
        <taxon>Insecta</taxon>
        <taxon>Pterygota</taxon>
        <taxon>Neoptera</taxon>
        <taxon>Endopterygota</taxon>
        <taxon>Coleoptera</taxon>
        <taxon>Polyphaga</taxon>
        <taxon>Cucujiformia</taxon>
        <taxon>Chrysomeloidea</taxon>
        <taxon>Cerambycidae</taxon>
        <taxon>Lamiinae</taxon>
        <taxon>Monochamini</taxon>
        <taxon>Molorchus</taxon>
    </lineage>
</organism>
<dbReference type="Pfam" id="PF06102">
    <property type="entry name" value="RRP36"/>
    <property type="match status" value="1"/>
</dbReference>
<evidence type="ECO:0000313" key="9">
    <source>
        <dbReference type="EMBL" id="KAJ8938875.1"/>
    </source>
</evidence>
<feature type="compositionally biased region" description="Polar residues" evidence="8">
    <location>
        <begin position="1"/>
        <end position="10"/>
    </location>
</feature>
<evidence type="ECO:0000256" key="4">
    <source>
        <dbReference type="ARBA" id="ARBA00022552"/>
    </source>
</evidence>
<evidence type="ECO:0000256" key="5">
    <source>
        <dbReference type="ARBA" id="ARBA00023242"/>
    </source>
</evidence>
<evidence type="ECO:0000313" key="10">
    <source>
        <dbReference type="Proteomes" id="UP001162164"/>
    </source>
</evidence>
<keyword evidence="6" id="KW-0687">Ribonucleoprotein</keyword>
<keyword evidence="4 6" id="KW-0698">rRNA processing</keyword>
<feature type="coiled-coil region" evidence="7">
    <location>
        <begin position="43"/>
        <end position="92"/>
    </location>
</feature>
<comment type="function">
    <text evidence="6">Component of the 90S pre-ribosome involved in the maturation of rRNAs. Required for early cleavages of the pre-RNAs in the 40S ribosomal subunit maturation pathway.</text>
</comment>
<comment type="similarity">
    <text evidence="2 6">Belongs to the RRP36 family.</text>
</comment>
<evidence type="ECO:0000256" key="7">
    <source>
        <dbReference type="SAM" id="Coils"/>
    </source>
</evidence>
<dbReference type="Proteomes" id="UP001162164">
    <property type="component" value="Unassembled WGS sequence"/>
</dbReference>
<dbReference type="EMBL" id="JAPWTJ010005286">
    <property type="protein sequence ID" value="KAJ8938875.1"/>
    <property type="molecule type" value="Genomic_DNA"/>
</dbReference>
<gene>
    <name evidence="9" type="ORF">NQ317_006326</name>
</gene>
<evidence type="ECO:0000256" key="2">
    <source>
        <dbReference type="ARBA" id="ARBA00009418"/>
    </source>
</evidence>
<protein>
    <recommendedName>
        <fullName evidence="6">rRNA biogenesis protein RRP36</fullName>
    </recommendedName>
</protein>
<evidence type="ECO:0000256" key="3">
    <source>
        <dbReference type="ARBA" id="ARBA00022517"/>
    </source>
</evidence>
<accession>A0ABQ9IPK2</accession>
<keyword evidence="10" id="KW-1185">Reference proteome</keyword>
<dbReference type="PANTHER" id="PTHR21738:SF0">
    <property type="entry name" value="RIBOSOMAL RNA PROCESSING PROTEIN 36 HOMOLOG"/>
    <property type="match status" value="1"/>
</dbReference>
<keyword evidence="7" id="KW-0175">Coiled coil</keyword>
<keyword evidence="5 6" id="KW-0539">Nucleus</keyword>